<accession>A0ABT8VLX2</accession>
<feature type="coiled-coil region" evidence="1">
    <location>
        <begin position="66"/>
        <end position="128"/>
    </location>
</feature>
<gene>
    <name evidence="2" type="ORF">Q3C12_33760</name>
</gene>
<dbReference type="EMBL" id="JAUMKJ010000089">
    <property type="protein sequence ID" value="MDO3681964.1"/>
    <property type="molecule type" value="Genomic_DNA"/>
</dbReference>
<evidence type="ECO:0000313" key="3">
    <source>
        <dbReference type="Proteomes" id="UP001168883"/>
    </source>
</evidence>
<organism evidence="2 3">
    <name type="scientific">Paenibacillus ehimensis</name>
    <dbReference type="NCBI Taxonomy" id="79264"/>
    <lineage>
        <taxon>Bacteria</taxon>
        <taxon>Bacillati</taxon>
        <taxon>Bacillota</taxon>
        <taxon>Bacilli</taxon>
        <taxon>Bacillales</taxon>
        <taxon>Paenibacillaceae</taxon>
        <taxon>Paenibacillus</taxon>
    </lineage>
</organism>
<sequence length="168" mass="19288">MKIKIVKHPGYSTIKVGSTHEARTLLSGKSLLAPAAQVISGEHIGLTIPYDCYVQVDYEAVPFDAYEEMKRENSRLEYRVKRLNNAITRLNVEIMNKKSTIDDLLKMIESLNKDNSELRKTNEIFLKNGILSTVMKWNKEGERDLRNFDHRMDLASKIGKYLGSLKIE</sequence>
<evidence type="ECO:0000313" key="2">
    <source>
        <dbReference type="EMBL" id="MDO3681964.1"/>
    </source>
</evidence>
<protein>
    <submittedName>
        <fullName evidence="2">Uncharacterized protein</fullName>
    </submittedName>
</protein>
<reference evidence="2" key="1">
    <citation type="submission" date="2023-07" db="EMBL/GenBank/DDBJ databases">
        <authorList>
            <person name="Aktuganov G."/>
            <person name="Boyko T."/>
            <person name="Delegan Y."/>
            <person name="Galimzianova N."/>
            <person name="Gilvanova E."/>
            <person name="Korobov V."/>
            <person name="Kuzmina L."/>
            <person name="Melentiev A."/>
            <person name="Milman P."/>
            <person name="Ryabova A."/>
            <person name="Stupak E."/>
            <person name="Yasakov T."/>
            <person name="Zharikova N."/>
            <person name="Zhurenko E."/>
        </authorList>
    </citation>
    <scope>NUCLEOTIDE SEQUENCE</scope>
    <source>
        <strain evidence="2">IB-739</strain>
    </source>
</reference>
<dbReference type="Proteomes" id="UP001168883">
    <property type="component" value="Unassembled WGS sequence"/>
</dbReference>
<name>A0ABT8VLX2_9BACL</name>
<comment type="caution">
    <text evidence="2">The sequence shown here is derived from an EMBL/GenBank/DDBJ whole genome shotgun (WGS) entry which is preliminary data.</text>
</comment>
<evidence type="ECO:0000256" key="1">
    <source>
        <dbReference type="SAM" id="Coils"/>
    </source>
</evidence>
<dbReference type="RefSeq" id="WP_302881473.1">
    <property type="nucleotide sequence ID" value="NZ_JAUMKJ010000089.1"/>
</dbReference>
<keyword evidence="1" id="KW-0175">Coiled coil</keyword>
<proteinExistence type="predicted"/>
<keyword evidence="3" id="KW-1185">Reference proteome</keyword>